<dbReference type="Gene3D" id="3.30.70.20">
    <property type="match status" value="2"/>
</dbReference>
<evidence type="ECO:0000313" key="11">
    <source>
        <dbReference type="EMBL" id="NBI34983.1"/>
    </source>
</evidence>
<comment type="caution">
    <text evidence="11">The sequence shown here is derived from an EMBL/GenBank/DDBJ whole genome shotgun (WGS) entry which is preliminary data.</text>
</comment>
<dbReference type="PANTHER" id="PTHR43177">
    <property type="entry name" value="PROTEIN NRFC"/>
    <property type="match status" value="1"/>
</dbReference>
<dbReference type="InterPro" id="IPR050954">
    <property type="entry name" value="ET_IronSulfur_Cluster-Binding"/>
</dbReference>
<accession>A0A7C9NBL5</accession>
<dbReference type="PANTHER" id="PTHR43177:SF5">
    <property type="entry name" value="ANAEROBIC DIMETHYL SULFOXIDE REDUCTASE CHAIN B-RELATED"/>
    <property type="match status" value="1"/>
</dbReference>
<evidence type="ECO:0000256" key="9">
    <source>
        <dbReference type="ARBA" id="ARBA00023014"/>
    </source>
</evidence>
<dbReference type="PROSITE" id="PS51379">
    <property type="entry name" value="4FE4S_FER_2"/>
    <property type="match status" value="3"/>
</dbReference>
<dbReference type="GO" id="GO:0051539">
    <property type="term" value="F:4 iron, 4 sulfur cluster binding"/>
    <property type="evidence" value="ECO:0007669"/>
    <property type="project" value="UniProtKB-KW"/>
</dbReference>
<keyword evidence="6" id="KW-0677">Repeat</keyword>
<evidence type="ECO:0000256" key="3">
    <source>
        <dbReference type="ARBA" id="ARBA00022448"/>
    </source>
</evidence>
<dbReference type="InterPro" id="IPR017900">
    <property type="entry name" value="4Fe4S_Fe_S_CS"/>
</dbReference>
<dbReference type="SUPFAM" id="SSF54862">
    <property type="entry name" value="4Fe-4S ferredoxins"/>
    <property type="match status" value="1"/>
</dbReference>
<evidence type="ECO:0000256" key="2">
    <source>
        <dbReference type="ARBA" id="ARBA00003584"/>
    </source>
</evidence>
<feature type="domain" description="4Fe-4S ferredoxin-type" evidence="10">
    <location>
        <begin position="7"/>
        <end position="37"/>
    </location>
</feature>
<evidence type="ECO:0000256" key="6">
    <source>
        <dbReference type="ARBA" id="ARBA00022737"/>
    </source>
</evidence>
<protein>
    <submittedName>
        <fullName evidence="11">Dimethylsulfoxide reductase subunit B</fullName>
    </submittedName>
</protein>
<dbReference type="InterPro" id="IPR014297">
    <property type="entry name" value="DMSO_DmsB"/>
</dbReference>
<evidence type="ECO:0000256" key="8">
    <source>
        <dbReference type="ARBA" id="ARBA00023004"/>
    </source>
</evidence>
<keyword evidence="8" id="KW-0408">Iron</keyword>
<evidence type="ECO:0000256" key="1">
    <source>
        <dbReference type="ARBA" id="ARBA00001966"/>
    </source>
</evidence>
<keyword evidence="3" id="KW-0813">Transport</keyword>
<evidence type="ECO:0000256" key="7">
    <source>
        <dbReference type="ARBA" id="ARBA00022982"/>
    </source>
</evidence>
<feature type="domain" description="4Fe-4S ferredoxin-type" evidence="10">
    <location>
        <begin position="94"/>
        <end position="123"/>
    </location>
</feature>
<proteinExistence type="predicted"/>
<dbReference type="EMBL" id="QWKH01000061">
    <property type="protein sequence ID" value="NBI34983.1"/>
    <property type="molecule type" value="Genomic_DNA"/>
</dbReference>
<evidence type="ECO:0000256" key="5">
    <source>
        <dbReference type="ARBA" id="ARBA00022723"/>
    </source>
</evidence>
<sequence>MEGGSQYGFYFDSTRCTGCKTCVLACKDYKGIDADEAFRRVLDYEGGEWSAGPNGTWEQTAFVYHLSLSCNHCGNPVCTMVCPTGAMHKDAETGLVLVDGLVCVGCGYCELSCPYHAPKVSSMLHRSTKCDGCRDRLREGKAPICVEACPLRALEFGEYAKLRRRPGTVSAVAPMPDSAATAPHIAIRPCGCACPPGDFTTGHIANELEL</sequence>
<dbReference type="InterPro" id="IPR017896">
    <property type="entry name" value="4Fe4S_Fe-S-bd"/>
</dbReference>
<evidence type="ECO:0000256" key="4">
    <source>
        <dbReference type="ARBA" id="ARBA00022485"/>
    </source>
</evidence>
<dbReference type="GO" id="GO:0046872">
    <property type="term" value="F:metal ion binding"/>
    <property type="evidence" value="ECO:0007669"/>
    <property type="project" value="UniProtKB-KW"/>
</dbReference>
<evidence type="ECO:0000259" key="10">
    <source>
        <dbReference type="PROSITE" id="PS51379"/>
    </source>
</evidence>
<comment type="function">
    <text evidence="2">Electron transfer subunit of the terminal reductase during anaerobic growth on various sulfoxide and N-oxide compounds.</text>
</comment>
<keyword evidence="4" id="KW-0004">4Fe-4S</keyword>
<reference evidence="11" key="1">
    <citation type="submission" date="2018-08" db="EMBL/GenBank/DDBJ databases">
        <title>Murine metabolic-syndrome-specific gut microbial biobank.</title>
        <authorList>
            <person name="Liu C."/>
        </authorList>
    </citation>
    <scope>NUCLEOTIDE SEQUENCE [LARGE SCALE GENOMIC DNA]</scope>
    <source>
        <strain evidence="11">Z82</strain>
    </source>
</reference>
<keyword evidence="9" id="KW-0411">Iron-sulfur</keyword>
<dbReference type="Pfam" id="PF13247">
    <property type="entry name" value="Fer4_11"/>
    <property type="match status" value="1"/>
</dbReference>
<dbReference type="AlphaFoldDB" id="A0A7C9NBL5"/>
<organism evidence="11">
    <name type="scientific">Muribaculaceae bacterium Z82</name>
    <dbReference type="NCBI Taxonomy" id="2304548"/>
    <lineage>
        <taxon>Bacteria</taxon>
        <taxon>Pseudomonadati</taxon>
        <taxon>Bacteroidota</taxon>
        <taxon>Bacteroidia</taxon>
        <taxon>Bacteroidales</taxon>
        <taxon>Muribaculaceae</taxon>
    </lineage>
</organism>
<dbReference type="CDD" id="cd16371">
    <property type="entry name" value="DMSOR_beta_like"/>
    <property type="match status" value="1"/>
</dbReference>
<keyword evidence="7" id="KW-0249">Electron transport</keyword>
<feature type="domain" description="4Fe-4S ferredoxin-type" evidence="10">
    <location>
        <begin position="60"/>
        <end position="92"/>
    </location>
</feature>
<keyword evidence="5" id="KW-0479">Metal-binding</keyword>
<name>A0A7C9NBL5_9BACT</name>
<dbReference type="NCBIfam" id="TIGR02951">
    <property type="entry name" value="DMSO_dmsB"/>
    <property type="match status" value="1"/>
</dbReference>
<dbReference type="PROSITE" id="PS00198">
    <property type="entry name" value="4FE4S_FER_1"/>
    <property type="match status" value="1"/>
</dbReference>
<gene>
    <name evidence="11" type="primary">dmsB</name>
    <name evidence="11" type="ORF">D1639_08080</name>
</gene>
<comment type="cofactor">
    <cofactor evidence="1">
        <name>[4Fe-4S] cluster</name>
        <dbReference type="ChEBI" id="CHEBI:49883"/>
    </cofactor>
</comment>